<evidence type="ECO:0000256" key="2">
    <source>
        <dbReference type="ARBA" id="ARBA00012759"/>
    </source>
</evidence>
<reference evidence="11" key="1">
    <citation type="submission" date="2021-01" db="EMBL/GenBank/DDBJ databases">
        <authorList>
            <person name="Corre E."/>
            <person name="Pelletier E."/>
            <person name="Niang G."/>
            <person name="Scheremetjew M."/>
            <person name="Finn R."/>
            <person name="Kale V."/>
            <person name="Holt S."/>
            <person name="Cochrane G."/>
            <person name="Meng A."/>
            <person name="Brown T."/>
            <person name="Cohen L."/>
        </authorList>
    </citation>
    <scope>NUCLEOTIDE SEQUENCE</scope>
    <source>
        <strain evidence="11">CCMP2058</strain>
    </source>
</reference>
<evidence type="ECO:0000256" key="6">
    <source>
        <dbReference type="ARBA" id="ARBA00022807"/>
    </source>
</evidence>
<feature type="coiled-coil region" evidence="8">
    <location>
        <begin position="4864"/>
        <end position="4906"/>
    </location>
</feature>
<dbReference type="EMBL" id="HBEM01017117">
    <property type="protein sequence ID" value="CAD8452784.1"/>
    <property type="molecule type" value="Transcribed_RNA"/>
</dbReference>
<gene>
    <name evidence="11" type="ORF">LAMO00422_LOCUS11723</name>
</gene>
<dbReference type="InterPro" id="IPR011992">
    <property type="entry name" value="EF-hand-dom_pair"/>
</dbReference>
<keyword evidence="8" id="KW-0175">Coiled coil</keyword>
<keyword evidence="6" id="KW-0788">Thiol protease</keyword>
<feature type="domain" description="EF-hand" evidence="10">
    <location>
        <begin position="4783"/>
        <end position="4818"/>
    </location>
</feature>
<evidence type="ECO:0000313" key="11">
    <source>
        <dbReference type="EMBL" id="CAD8452784.1"/>
    </source>
</evidence>
<dbReference type="GO" id="GO:0005634">
    <property type="term" value="C:nucleus"/>
    <property type="evidence" value="ECO:0007669"/>
    <property type="project" value="TreeGrafter"/>
</dbReference>
<keyword evidence="5" id="KW-0378">Hydrolase</keyword>
<dbReference type="InterPro" id="IPR018247">
    <property type="entry name" value="EF_Hand_1_Ca_BS"/>
</dbReference>
<evidence type="ECO:0000256" key="4">
    <source>
        <dbReference type="ARBA" id="ARBA00022786"/>
    </source>
</evidence>
<dbReference type="Gene3D" id="2.60.120.200">
    <property type="match status" value="2"/>
</dbReference>
<dbReference type="InterPro" id="IPR022099">
    <property type="entry name" value="DUF3638"/>
</dbReference>
<dbReference type="InterPro" id="IPR022105">
    <property type="entry name" value="DUF3645"/>
</dbReference>
<feature type="domain" description="EF-hand" evidence="10">
    <location>
        <begin position="1554"/>
        <end position="1589"/>
    </location>
</feature>
<dbReference type="Pfam" id="PF13385">
    <property type="entry name" value="Laminin_G_3"/>
    <property type="match status" value="1"/>
</dbReference>
<evidence type="ECO:0000256" key="8">
    <source>
        <dbReference type="SAM" id="Coils"/>
    </source>
</evidence>
<dbReference type="PANTHER" id="PTHR13367:SF28">
    <property type="entry name" value="UBIQUITIN THIOESTERASE ZRANB1"/>
    <property type="match status" value="1"/>
</dbReference>
<feature type="region of interest" description="Disordered" evidence="9">
    <location>
        <begin position="504"/>
        <end position="544"/>
    </location>
</feature>
<dbReference type="SUPFAM" id="SSF47473">
    <property type="entry name" value="EF-hand"/>
    <property type="match status" value="1"/>
</dbReference>
<dbReference type="PROSITE" id="PS00018">
    <property type="entry name" value="EF_HAND_1"/>
    <property type="match status" value="2"/>
</dbReference>
<feature type="compositionally biased region" description="Basic and acidic residues" evidence="9">
    <location>
        <begin position="3973"/>
        <end position="3985"/>
    </location>
</feature>
<keyword evidence="7" id="KW-0106">Calcium</keyword>
<organism evidence="11">
    <name type="scientific">Amorphochlora amoebiformis</name>
    <dbReference type="NCBI Taxonomy" id="1561963"/>
    <lineage>
        <taxon>Eukaryota</taxon>
        <taxon>Sar</taxon>
        <taxon>Rhizaria</taxon>
        <taxon>Cercozoa</taxon>
        <taxon>Chlorarachniophyceae</taxon>
        <taxon>Amorphochlora</taxon>
    </lineage>
</organism>
<feature type="domain" description="EF-hand" evidence="10">
    <location>
        <begin position="4746"/>
        <end position="4781"/>
    </location>
</feature>
<feature type="region of interest" description="Disordered" evidence="9">
    <location>
        <begin position="1749"/>
        <end position="1774"/>
    </location>
</feature>
<proteinExistence type="predicted"/>
<dbReference type="GO" id="GO:0004843">
    <property type="term" value="F:cysteine-type deubiquitinase activity"/>
    <property type="evidence" value="ECO:0007669"/>
    <property type="project" value="UniProtKB-EC"/>
</dbReference>
<feature type="region of interest" description="Disordered" evidence="9">
    <location>
        <begin position="2823"/>
        <end position="2853"/>
    </location>
</feature>
<feature type="compositionally biased region" description="Acidic residues" evidence="9">
    <location>
        <begin position="519"/>
        <end position="543"/>
    </location>
</feature>
<feature type="region of interest" description="Disordered" evidence="9">
    <location>
        <begin position="2173"/>
        <end position="2202"/>
    </location>
</feature>
<evidence type="ECO:0000256" key="1">
    <source>
        <dbReference type="ARBA" id="ARBA00000707"/>
    </source>
</evidence>
<evidence type="ECO:0000256" key="5">
    <source>
        <dbReference type="ARBA" id="ARBA00022801"/>
    </source>
</evidence>
<evidence type="ECO:0000256" key="9">
    <source>
        <dbReference type="SAM" id="MobiDB-lite"/>
    </source>
</evidence>
<dbReference type="PROSITE" id="PS50222">
    <property type="entry name" value="EF_HAND_2"/>
    <property type="match status" value="4"/>
</dbReference>
<comment type="catalytic activity">
    <reaction evidence="1">
        <text>Thiol-dependent hydrolysis of ester, thioester, amide, peptide and isopeptide bonds formed by the C-terminal Gly of ubiquitin (a 76-residue protein attached to proteins as an intracellular targeting signal).</text>
        <dbReference type="EC" id="3.4.19.12"/>
    </reaction>
</comment>
<feature type="domain" description="EF-hand" evidence="10">
    <location>
        <begin position="4523"/>
        <end position="4558"/>
    </location>
</feature>
<dbReference type="InterPro" id="IPR002048">
    <property type="entry name" value="EF_hand_dom"/>
</dbReference>
<feature type="region of interest" description="Disordered" evidence="9">
    <location>
        <begin position="3971"/>
        <end position="3993"/>
    </location>
</feature>
<keyword evidence="3" id="KW-0645">Protease</keyword>
<feature type="compositionally biased region" description="Basic and acidic residues" evidence="9">
    <location>
        <begin position="504"/>
        <end position="518"/>
    </location>
</feature>
<dbReference type="Gene3D" id="1.10.238.10">
    <property type="entry name" value="EF-hand"/>
    <property type="match status" value="2"/>
</dbReference>
<dbReference type="SMART" id="SM00054">
    <property type="entry name" value="EFh"/>
    <property type="match status" value="4"/>
</dbReference>
<dbReference type="EC" id="3.4.19.12" evidence="2"/>
<dbReference type="Pfam" id="PF12340">
    <property type="entry name" value="DUF3638"/>
    <property type="match status" value="1"/>
</dbReference>
<keyword evidence="4" id="KW-0833">Ubl conjugation pathway</keyword>
<dbReference type="GO" id="GO:0071947">
    <property type="term" value="P:protein deubiquitination involved in ubiquitin-dependent protein catabolic process"/>
    <property type="evidence" value="ECO:0007669"/>
    <property type="project" value="TreeGrafter"/>
</dbReference>
<dbReference type="InterPro" id="IPR051346">
    <property type="entry name" value="OTU_Deubiquitinase"/>
</dbReference>
<feature type="compositionally biased region" description="Basic residues" evidence="9">
    <location>
        <begin position="2188"/>
        <end position="2201"/>
    </location>
</feature>
<protein>
    <recommendedName>
        <fullName evidence="2">ubiquitinyl hydrolase 1</fullName>
        <ecNumber evidence="2">3.4.19.12</ecNumber>
    </recommendedName>
</protein>
<dbReference type="GO" id="GO:0005509">
    <property type="term" value="F:calcium ion binding"/>
    <property type="evidence" value="ECO:0007669"/>
    <property type="project" value="InterPro"/>
</dbReference>
<evidence type="ECO:0000256" key="7">
    <source>
        <dbReference type="ARBA" id="ARBA00022837"/>
    </source>
</evidence>
<dbReference type="PANTHER" id="PTHR13367">
    <property type="entry name" value="UBIQUITIN THIOESTERASE"/>
    <property type="match status" value="1"/>
</dbReference>
<feature type="compositionally biased region" description="Basic and acidic residues" evidence="9">
    <location>
        <begin position="2173"/>
        <end position="2187"/>
    </location>
</feature>
<dbReference type="GO" id="GO:0005737">
    <property type="term" value="C:cytoplasm"/>
    <property type="evidence" value="ECO:0007669"/>
    <property type="project" value="TreeGrafter"/>
</dbReference>
<sequence>MADHEEKEKKMEKVIGNAVCGIRWARASQKIIWKKMSGASMTGATAAPSSGVDEKISGDFSSSSKAVAKASLDDDDDDDEDEIQYGIVRDGGEFAKFKRIEEARNRRRGRGPRRFDTKDPTITCTTYDFREGKIPPHVQVIGNHKFITAKSGEAHLELGKGAYVAFSLDHQEDVSYNRTTKYQLYTVTVDLKIETKPSANIALFSSQYKQITERAAIFVTPDGRVGAGGTYGKRGRINTKNWARITIVKERATGGQFMRGGRGFQFKTYVDGHMMAQIDSSSLPELLVGNGKYCVEKKGFSLFSSMDSDDIPGRVKIKYVEFCRYARTPSEVKRNLFNHSLWSSYVRRKKTQRRKIQEKLALRKVFNRPMEMWRDRAFFGHFGDPYIENTSMEGGIIYPSVAAVWLTLSRVLENEREWLRNFTPDSYDGARKVLSTFRKTKILAKKFDKIKQIKQLPGFLRQWKRALLRLRKPGDTLIAPGGWRTENGGHAIMYIIERTGDIKAPGKKEESKEKAEDVEKAEEEKEVFDDDEGEQDDDDDDLSTENGEVTYRFCVCNTGQGIDFHPADNQSPPKIKRKLTLIFDNIPRQKIINDVFWAFVWRMYHAPDNKNTAELFYERLLPWLIDSPVWKALKTTLTAPENDWRTPQRAGTCYHRCVLEALHYLLRRRGLAVPQTKQLAFVLRREMCKMVGEDLQVGESLLKSDVRLISIACQQLAHSAVKQMDRNAIDGKQLNQIKTEIENIKKDVAQIPREDAASDAPPAQLQLDGNYSPQHDVFPLCDELERKEGVEQFAGVPVDPPNSVPIDYMSIPAFCKTRVEAVAAIRWCDELCDRSYCQRNVVQNYQHLVFTVIQHTFVEAIPIPEPCEFESSLDDRLRKWIKQNNLLGLSEEKIMANGDLKAAAYKLMASTSTEELDKDQRSRDIWTGPITYSRQLDLLRRLQHIMMHFTCATNNLYQTLDINYRAFESRRIVTTACITALTDRIMRMTATDFPSDLCKQIRGSKDEDPYGINVDQFIRQSKNMECTNPAVAVARSRVIDYFNAQKIKGENQIFTWEKKENATNDPAFNALIRKVCNRRSYKFPQPFYSCLNSEHNNKLYHAYLPELGFYADIVMFFKLSLVTDKKGFLTSREDCRPYVDLHYYKLHWNFDRNRECMNVTISARSGNLLAFISSATKGLFKPTPADTSELVKPHGPAENEVDILYIKALPNFDKTIGQRDSELLLSYLTVPYLRIPLILGFFATEERIHAVRSKTVQKLINAVLFEPGALGDASIDTMPATVPVKSKDQLATAYGYLINELVAAPKPTLDAIKKMVFLVLGLNMDSVEQTTTRIIVFIFVLAARVLNYSDYILNAQTEAESFKWKGRVRERALRLNPENFAELKKGHATLHKMLIGPGLRILKGWDKELRARKKTKLVSLDEESYLSSHVQDLVSYCSIILHRNFNVIPFTIPTAQNLLQNFMFLSVQMTWNSKKGLHEIDEIEMYDVLQQNRRRMVSLLLSSAENEVNNVFDDALAHATDSTGDRTSRQWGILVSSAGRFAVYEGAYTRKLAETPLQLRKIFDRFDKNKDSYLSYKEFMAWDEKCLTADVRKTILARFEILFDEESAKEFIPQEWPNIWINGYQWMDGNRGKGFYRTTIAPVSGKGMPVPKREIVVDKAKIEKESQNPFSEARFLQIISVVSGNKILGINPVSFAKIYEELCILSQIPNHYKKLFNHTHAYNERQSVLVRTQDFSTWRKAEIVEHIHHKTETESRGEKKDQKTAVSTPKMQLTRQSSLIETEAQRVELFRQRKKEDRENFDILSPKYKVRVEDTGEIVEVTEVKLREPVEEETVEIKTDAKSFVLGDSDLPSKLFNTKLRKIKHTTDSGVEINLQSMQIKLRDIHVSAAPTEVAASADVLKIFKGKKIQCVRMEKASRREILRVVGEEYELHWWSDAGGPWPRLQKNYTHYDPTDLMEDEDYKWILDLFEPLRVRYFREARIFIPDDDMKEKANILRLEACVPGRDVIAVIYLYKLEMVAQCFKSVPHGWRFYNSLWWSSNCWLSFGELQPDADDRKVPWGTYLRHHAEAPSVVASPTVVWRLPSHADNIAGCRERFMPRYLLKGMIPEALLARYQFWQDERDNLRGYEIDVKKNDIKTLLEVTLKNGVMTDVTQCKGSVVRIVRKVIKKEQTQQKDKQDKKDKKTFMSKKNKKKKKLQKFRTTAGTEEEDLVLINLLHTRPSTPLYTLARVLTRVERLSYCLAWAKASDPKLRVHVVELPRMKLTFKAQKQGAVTRLCSMDHADLMVSNYRGATVNDLLQGIPHSLLLCNSNEEHQLLVPSVPPHRPYIWTCPFSTELVLGLSNFQPPMAKPVLGNEWRSNCDTPFYLYPVHISESFVYTPNLASTTYLLVLRFLNRNYPAVFQLASAIGTDTNLTTEQAQIFDFLKEAASDRHPDSHACRLKISLVTMDSPISLPWNVEREMDAYITKISHVSAACRLTKAEELLLLDKCNLSEDDRHREINFKGTSCLCDPKGIEKLKQAKDCTIEFWFSHKISKEPAEQLIMCVGNPPKHTLAIGVSFYIDKTRRVYYNRGGGKRRRFKAIAHSYFLDVLRSNGEDHVRIVFRHKPLHNRRGSQRSSEVKAEWQHMAVNIAGTKASMFIDGKALSKDTHTPISPLDSKHDFKPLFLGGPITRNYDCFDGSLDEIRIFKKVVKLHKSRQRMYKRMFSEDPVAHPLAAEVQGLIKRYVFQSNSHPVLVLPFLEKNNVTVEYDLNESHDSDDGQSSGAEAKFSNFAEAAITRISSSGLCDLLLDGGDVRLGVSPKNIRKICVKIKEKEVTDGKEGEDEAEKKDKAKADAQDEKHTDEEKAYVPKDETKVEGIISMAPTLLKRQMSLEVDENFGETEFRDVVCNPPEFTYPSSCPLMRVFDHYYQLRNRKWKLEATNAGRQSARCGCPRIKQGDDWMSGRGRKEMALADLTKLKGYDLAIDYAPWSRNTNIVGQEIFSILDIFWCRRFETLLGGSYSMGGWNNRTLTGKGFAWFYMVLTGEISVSINGSKDSHAFGSLLSIFLKDIDERGPYQSLIHVLTRNPKLCKSLPRFQNVFAGKLGGNNLHLTPTNVEFKKLMTDVKSIISKEKVSRWGPLDWGPDESKWESPQPKPTEVTIDEKENLIMDSSQSVPVNPKYRHRISPVIRDFNCSRRVLRAVELKGGINIDEKLIHTLANRPLQSAGFDSMMITMRRSELKIKGISSELPPVTRQCVSTHPEARNKVAIELKQRLVEEMKHYAESVNSSSQTIIKGMSDEDMQVIVKDPSDPRRSDAITKLRKMGKVLMELKAEDEVFVNKVREHVSTRCNDVSPRVGEAKDPVRDLSRSIFVLNRYSRRETVINFNYIVAALLSSDACFDVLKLNPFLKKEELESLFDAVVAVVLRTSRMGQINRCLQDVDELLTLLDSKQPTTEKEKEALVTELVQKAGALVRNITCKRHFIREEKGVGLIYDPRYLVFEFTWNLLLRKKQINLIDSFMETAKKGESSVKQLIMGAGKTTVVCPILSLMLGDGDSLVVQVVPQALLPFSIEIMRATFSSVVQKRVYTFIFDRSTKISPNLFTKLDNARVTRGILVTHPTALKSIMLRFVEILSTINDSARKRTPFLEHEASEVHRVLDVFRSSVVLMDEVDLILHPLKSELNFPIGPKNSLDFEPLRWQLAIHILDALFYYERGSISVDFKKSKSASKILNALKEQLKKGCENRMIQQRPHVVLLDEDFYRKTLKPTIAEWIMLWLEVNHTTATVSSQSVREYLMRGADTTVLKHMLREIQKGETSSCKPEMTKEEIVTEIKRREDLQEYLNENLDAGHLQMISLARDWCTSYLPHVMQKINRVTFGILNETDIQRAIKRDPHMPKTRVRLAIPFVGKDKPSESSEFAHPDIIIGLTVLAYRYSGMRKVDFHETLTHLVTSFQKELGPAHERKSSVRHATWVKESGGVVKGTKRKYDEEGNEIKTDDVEDDEEQDEKEVVPLQMLKPSNAEQVKKLFNLVRLNPSTIHWYLTEFIFPSNTMHQVVKLSASGQALGGDMLIDRRIGFSGTPSSLLPLEMGKCGYEKGADGLMIQFLTSPKIVSYENIKTGWSPKSLLDQIASAEPHYHALIDTGALITGMSNLEVAQYLLENGLKYAEGVIFLNEDDDKMVYVRSTGRVVRLDQCGIPKSRRFAFYDQIHTTGVDIQHVNNAVGVLTLGKDMVFRDYTQGTFRMRGLGKGQRIHLFLIPEVSSLIRRELSRAEVDAKVLADEEVSAMLDKITAWQVVNGMKSQAIQYNQLQLQNVANVWRKKAFTILCQRHASFKVRKEKQDLFLSKVVEVFEEDIDFKVARRIEQPIQFDDLVKSMVDTHEAFLGSQNEKKAVENIISEVKFLLRSSEDLNMEITTQATREQTVEQDKDQEKEVLQEKFVDLAYTNDRDDDRFWPIERLKSLEASEQFYPCNNFALYGQKSLKFTKDLLVSNNYFDKTWKGDRRLKNVVMVLEWIPDATQIRISNLTEHKLTEDQKNQLEKAFSLFDSKQSKSLDRKQIAKIMRAAIDYPPAEADIREMMGKEAHVNRDKAMVKLEHMLTSGYFRKLQKGRYFVALTLAEAETIRRAIHVRGNRPFFEGKNTVLSLRCLPDGFSRLDTSPMFQPSSTFQVEAARHSLRFLDCDMYYTAEELNILLKTLQGSTIRERENFFSLVIACRRRTRKKWVECPIAKLFTLPDEFHLLKLRAGVERTREAIERKGMQLQDAFTLFDIDENGVLSPEELYGALEWLGVSDLTPADIMDLVRHVDMNRDGNIGYGEFAEAIRGTGLSPSATTGADGIPQSVPPSLVRTPSTAAAFEAAKAGKHVITPKGVQELKQLQMQEIKQQKLREKAEAAREKEIEKRKKEQEGDLTALLRRGMYNPVKEEPFTVKVSLGAKDGKERKMILSTITTWEFTKKVMPKGVQVKGGVMQLQPDPEFEKKFNYLFVKPSSYVSIPFSKVNGGEGCNKLNQFTLSIEILVDRLPRKKHMYSMIHLSSLASKAKDGRLTSILFLHSNGSISFKRVPGDIQAARANQWFLLTVAVDNIAGTYAVYVDGQLHDFVARKDVMYMDGPLAIQSGFGLFKSENPREMAGGNVRRMYLHTEVLTKEAIQKLEKDLPTGPGSNTTRKKLASMGFPNYGIDEAINSCGESLQMCINYLRMMGYNEEY</sequence>
<accession>A0A7S0DF82</accession>
<dbReference type="Pfam" id="PF13202">
    <property type="entry name" value="EF-hand_5"/>
    <property type="match status" value="1"/>
</dbReference>
<feature type="compositionally biased region" description="Basic and acidic residues" evidence="9">
    <location>
        <begin position="1749"/>
        <end position="1763"/>
    </location>
</feature>
<evidence type="ECO:0000259" key="10">
    <source>
        <dbReference type="PROSITE" id="PS50222"/>
    </source>
</evidence>
<dbReference type="GO" id="GO:0070530">
    <property type="term" value="F:K63-linked polyubiquitin modification-dependent protein binding"/>
    <property type="evidence" value="ECO:0007669"/>
    <property type="project" value="TreeGrafter"/>
</dbReference>
<feature type="compositionally biased region" description="Polar residues" evidence="9">
    <location>
        <begin position="1764"/>
        <end position="1774"/>
    </location>
</feature>
<evidence type="ECO:0000256" key="3">
    <source>
        <dbReference type="ARBA" id="ARBA00022670"/>
    </source>
</evidence>
<dbReference type="SUPFAM" id="SSF49899">
    <property type="entry name" value="Concanavalin A-like lectins/glucanases"/>
    <property type="match status" value="2"/>
</dbReference>
<dbReference type="InterPro" id="IPR013320">
    <property type="entry name" value="ConA-like_dom_sf"/>
</dbReference>
<dbReference type="Pfam" id="PF12359">
    <property type="entry name" value="DUF3645"/>
    <property type="match status" value="1"/>
</dbReference>
<dbReference type="CDD" id="cd00051">
    <property type="entry name" value="EFh"/>
    <property type="match status" value="1"/>
</dbReference>
<feature type="region of interest" description="Disordered" evidence="9">
    <location>
        <begin position="39"/>
        <end position="59"/>
    </location>
</feature>
<name>A0A7S0DF82_9EUKA</name>